<evidence type="ECO:0000256" key="5">
    <source>
        <dbReference type="ARBA" id="ARBA00023136"/>
    </source>
</evidence>
<dbReference type="InterPro" id="IPR000572">
    <property type="entry name" value="OxRdtase_Mopterin-bd_dom"/>
</dbReference>
<dbReference type="RefSeq" id="WP_169584627.1">
    <property type="nucleotide sequence ID" value="NZ_VCQU01000001.1"/>
</dbReference>
<feature type="transmembrane region" description="Helical" evidence="6">
    <location>
        <begin position="346"/>
        <end position="366"/>
    </location>
</feature>
<dbReference type="GO" id="GO:0022904">
    <property type="term" value="P:respiratory electron transport chain"/>
    <property type="evidence" value="ECO:0007669"/>
    <property type="project" value="InterPro"/>
</dbReference>
<name>A0A848K484_9NOCA</name>
<reference evidence="9 10" key="2">
    <citation type="submission" date="2020-06" db="EMBL/GenBank/DDBJ databases">
        <title>Antribacter stalactiti gen. nov., sp. nov., a new member of the family Nacardiaceae isolated from a cave.</title>
        <authorList>
            <person name="Kim I.S."/>
        </authorList>
    </citation>
    <scope>NUCLEOTIDE SEQUENCE [LARGE SCALE GENOMIC DNA]</scope>
    <source>
        <strain evidence="9 10">YC2-7</strain>
    </source>
</reference>
<keyword evidence="5 6" id="KW-0472">Membrane</keyword>
<proteinExistence type="predicted"/>
<keyword evidence="4 6" id="KW-1133">Transmembrane helix</keyword>
<accession>A0A848K484</accession>
<comment type="subcellular location">
    <subcellularLocation>
        <location evidence="1">Cell membrane</location>
        <topology evidence="1">Multi-pass membrane protein</topology>
    </subcellularLocation>
</comment>
<keyword evidence="2" id="KW-1003">Cell membrane</keyword>
<evidence type="ECO:0000313" key="10">
    <source>
        <dbReference type="Proteomes" id="UP000535543"/>
    </source>
</evidence>
<dbReference type="GO" id="GO:0005886">
    <property type="term" value="C:plasma membrane"/>
    <property type="evidence" value="ECO:0007669"/>
    <property type="project" value="UniProtKB-SubCell"/>
</dbReference>
<dbReference type="InterPro" id="IPR016174">
    <property type="entry name" value="Di-haem_cyt_TM"/>
</dbReference>
<keyword evidence="3 6" id="KW-0812">Transmembrane</keyword>
<gene>
    <name evidence="9" type="ORF">FGL95_02710</name>
</gene>
<evidence type="ECO:0000313" key="9">
    <source>
        <dbReference type="EMBL" id="NMN93945.1"/>
    </source>
</evidence>
<dbReference type="Gene3D" id="3.90.420.10">
    <property type="entry name" value="Oxidoreductase, molybdopterin-binding domain"/>
    <property type="match status" value="1"/>
</dbReference>
<evidence type="ECO:0000256" key="1">
    <source>
        <dbReference type="ARBA" id="ARBA00004651"/>
    </source>
</evidence>
<feature type="transmembrane region" description="Helical" evidence="6">
    <location>
        <begin position="113"/>
        <end position="131"/>
    </location>
</feature>
<dbReference type="Pfam" id="PF00174">
    <property type="entry name" value="Oxidored_molyb"/>
    <property type="match status" value="1"/>
</dbReference>
<dbReference type="InterPro" id="IPR011577">
    <property type="entry name" value="Cyt_b561_bac/Ni-Hgenase"/>
</dbReference>
<feature type="domain" description="Oxidoreductase molybdopterin-binding" evidence="7">
    <location>
        <begin position="428"/>
        <end position="570"/>
    </location>
</feature>
<reference evidence="9 10" key="1">
    <citation type="submission" date="2019-05" db="EMBL/GenBank/DDBJ databases">
        <authorList>
            <person name="Lee S.D."/>
        </authorList>
    </citation>
    <scope>NUCLEOTIDE SEQUENCE [LARGE SCALE GENOMIC DNA]</scope>
    <source>
        <strain evidence="9 10">YC2-7</strain>
    </source>
</reference>
<evidence type="ECO:0000256" key="4">
    <source>
        <dbReference type="ARBA" id="ARBA00022989"/>
    </source>
</evidence>
<dbReference type="AlphaFoldDB" id="A0A848K484"/>
<feature type="transmembrane region" description="Helical" evidence="6">
    <location>
        <begin position="56"/>
        <end position="76"/>
    </location>
</feature>
<dbReference type="Pfam" id="PF01292">
    <property type="entry name" value="Ni_hydr_CYTB"/>
    <property type="match status" value="1"/>
</dbReference>
<organism evidence="9 10">
    <name type="scientific">Antrihabitans stalactiti</name>
    <dbReference type="NCBI Taxonomy" id="2584121"/>
    <lineage>
        <taxon>Bacteria</taxon>
        <taxon>Bacillati</taxon>
        <taxon>Actinomycetota</taxon>
        <taxon>Actinomycetes</taxon>
        <taxon>Mycobacteriales</taxon>
        <taxon>Nocardiaceae</taxon>
        <taxon>Antrihabitans</taxon>
    </lineage>
</organism>
<evidence type="ECO:0000259" key="7">
    <source>
        <dbReference type="Pfam" id="PF00174"/>
    </source>
</evidence>
<dbReference type="GO" id="GO:0009055">
    <property type="term" value="F:electron transfer activity"/>
    <property type="evidence" value="ECO:0007669"/>
    <property type="project" value="InterPro"/>
</dbReference>
<dbReference type="SUPFAM" id="SSF56524">
    <property type="entry name" value="Oxidoreductase molybdopterin-binding domain"/>
    <property type="match status" value="1"/>
</dbReference>
<dbReference type="Proteomes" id="UP000535543">
    <property type="component" value="Unassembled WGS sequence"/>
</dbReference>
<evidence type="ECO:0000256" key="3">
    <source>
        <dbReference type="ARBA" id="ARBA00022692"/>
    </source>
</evidence>
<sequence>MSDSAENSSRGRRLEDLLDQSRLDGRIDIDTWAGGISQDNAQVPSVRIGRRWFSSLWLLPITIAGLIVAIALAQHLRQYEWMHSFIESYPGTSASYAPAVDTGFPAWLRWQHLFNIVFMMFLIRAGLQILADHPRLYLNAGSRPGTEWLRLRDAVPEDRMDPENAATAWTAKDDSVALPKWLGIPGFRHSIGLARWWHFSLDLFWLVNGIVFYVLLFSTGQWRRIVPRSWDVFPNAVSTAVQYASLDFPANEGFTNYNGLQILAYFATVFVAAPLAFVTGLLQAPSIAARFGFGRGVLNRQVARSLHFTILLWMIFFILVHTTMVFVTGFVGNLNHIVLGTETESYWALAIYVAVMLVLAVLWVGASPLTIRHPRIVQRSGRAVVGWVKSFMEWSHPKAIYDEKDISPFFWPNGDRPRSDEYRRLQADDWKNYELRVEGLVEKPITLSYAGILALPKTEQITQHYCIQGWSGIAKWGGVRVSEILDLVRPLPEAKWVVFYSFADGPATPGTGRYYDCHRLAHMREPMAILAYEMNGRRLNELHGAPLRLRNELELGFKQVKWIAAIELVHDFAHLGAGQGGYNEDREFFGYRMPI</sequence>
<evidence type="ECO:0000259" key="8">
    <source>
        <dbReference type="Pfam" id="PF01292"/>
    </source>
</evidence>
<evidence type="ECO:0000256" key="2">
    <source>
        <dbReference type="ARBA" id="ARBA00022475"/>
    </source>
</evidence>
<dbReference type="PANTHER" id="PTHR43032">
    <property type="entry name" value="PROTEIN-METHIONINE-SULFOXIDE REDUCTASE"/>
    <property type="match status" value="1"/>
</dbReference>
<feature type="transmembrane region" description="Helical" evidence="6">
    <location>
        <begin position="305"/>
        <end position="326"/>
    </location>
</feature>
<keyword evidence="10" id="KW-1185">Reference proteome</keyword>
<protein>
    <submittedName>
        <fullName evidence="9">Oxidoreductase</fullName>
    </submittedName>
</protein>
<comment type="caution">
    <text evidence="9">The sequence shown here is derived from an EMBL/GenBank/DDBJ whole genome shotgun (WGS) entry which is preliminary data.</text>
</comment>
<feature type="transmembrane region" description="Helical" evidence="6">
    <location>
        <begin position="262"/>
        <end position="284"/>
    </location>
</feature>
<dbReference type="Gene3D" id="1.20.950.20">
    <property type="entry name" value="Transmembrane di-heme cytochromes, Chain C"/>
    <property type="match status" value="1"/>
</dbReference>
<evidence type="ECO:0000256" key="6">
    <source>
        <dbReference type="SAM" id="Phobius"/>
    </source>
</evidence>
<dbReference type="SUPFAM" id="SSF81342">
    <property type="entry name" value="Transmembrane di-heme cytochromes"/>
    <property type="match status" value="1"/>
</dbReference>
<dbReference type="InterPro" id="IPR036374">
    <property type="entry name" value="OxRdtase_Mopterin-bd_sf"/>
</dbReference>
<feature type="transmembrane region" description="Helical" evidence="6">
    <location>
        <begin position="203"/>
        <end position="222"/>
    </location>
</feature>
<dbReference type="EMBL" id="VCQU01000001">
    <property type="protein sequence ID" value="NMN93945.1"/>
    <property type="molecule type" value="Genomic_DNA"/>
</dbReference>
<feature type="domain" description="Cytochrome b561 bacterial/Ni-hydrogenase" evidence="8">
    <location>
        <begin position="104"/>
        <end position="332"/>
    </location>
</feature>